<dbReference type="GO" id="GO:0005783">
    <property type="term" value="C:endoplasmic reticulum"/>
    <property type="evidence" value="ECO:0007669"/>
    <property type="project" value="TreeGrafter"/>
</dbReference>
<evidence type="ECO:0000256" key="6">
    <source>
        <dbReference type="SAM" id="MobiDB-lite"/>
    </source>
</evidence>
<protein>
    <recommendedName>
        <fullName evidence="9">Fatty acid hydroxylase domain-containing protein</fullName>
    </recommendedName>
</protein>
<feature type="region of interest" description="Disordered" evidence="6">
    <location>
        <begin position="17"/>
        <end position="45"/>
    </location>
</feature>
<sequence>MFRYVLRVDCTHKSGTLERGVTRSQSRSSSRGATPEQGSIRFSPRTDGYPVLSRIVQRFCANSKDGTINWNAVRNQYRKETGRHLNTEELNGICGTINMTKHDLLSTHLSTMVEILDSRGQIVKLAASFSPERLSPAFSHSHSSPGGEKQFQSNSPLDIDKDNDRRQHIVEQLKRIGVIVDGNGRAVILEEQQPPSSERPTNPGADSSKVNPAISGDTMMTSESGHTSFYSVNQVLETSGEGGYATACDASPEGDVSLNLSFDRSGWESTPRRMHEITLCNFTTSELHREYETESQKGAKTSTPKQKHDNVDHQDTTPVVGKHYRKLDLDVHECEVENCVKETSDYSNKNEKFTLTEPMSLADYNKSGYCSKPGSNHPYKSDDGHIVNKSEGSFLAGDVIEENSDGPSRKSCDHSESCREEMDSGQERSTDVENATVKELCTLFEGAINRTKGHPKAFDLVLPEERVVLSVEHLKEFEHTQRMEGDVDAKNCLKNDDLIDSAHDMLQSDFERKLCIEMDPIPDDVHVVNRYLRGRHHSLPVFLEYTQVLHTGRRENTPASEPSDEILNISAKSPIESVTITVEEDKTGDTEVIYYVILNIKGKDLDELFKLWISNFRSSDEQSLCGASTQPGFLFTELSERFFWRLTIVNLRHAFYLVSPYETAVPTLDQVPNYNVEVSTWWIVFIAVEFLILAISGHHERFALNDSITSICAGMLSQCFKFGGRTVAIFLYVFIWNNFRLLELPWDCPWTWILCLFFQDLMYYFGHRAVHGIYPLTLHGANVLILEAGFFWGLHTIHHSSEYYNFSTALRQAAIQDAGLAIYDVLQAFFIPPPIFLVHRYFSEILQFVMHTSVSATEKQAGLKFTSIYSISFYHS</sequence>
<gene>
    <name evidence="7" type="ORF">ACOC_LOCUS3469</name>
</gene>
<organism evidence="7 8">
    <name type="scientific">Angiostrongylus costaricensis</name>
    <name type="common">Nematode worm</name>
    <dbReference type="NCBI Taxonomy" id="334426"/>
    <lineage>
        <taxon>Eukaryota</taxon>
        <taxon>Metazoa</taxon>
        <taxon>Ecdysozoa</taxon>
        <taxon>Nematoda</taxon>
        <taxon>Chromadorea</taxon>
        <taxon>Rhabditida</taxon>
        <taxon>Rhabditina</taxon>
        <taxon>Rhabditomorpha</taxon>
        <taxon>Strongyloidea</taxon>
        <taxon>Metastrongylidae</taxon>
        <taxon>Angiostrongylus</taxon>
    </lineage>
</organism>
<keyword evidence="4" id="KW-0560">Oxidoreductase</keyword>
<dbReference type="PANTHER" id="PTHR21624:SF4">
    <property type="entry name" value="ALKYLGLYCEROL MONOOXYGENASE"/>
    <property type="match status" value="1"/>
</dbReference>
<comment type="subcellular location">
    <subcellularLocation>
        <location evidence="1">Endomembrane system</location>
        <topology evidence="1">Multi-pass membrane protein</topology>
    </subcellularLocation>
</comment>
<evidence type="ECO:0000256" key="3">
    <source>
        <dbReference type="ARBA" id="ARBA00022989"/>
    </source>
</evidence>
<feature type="compositionally biased region" description="Polar residues" evidence="6">
    <location>
        <begin position="22"/>
        <end position="32"/>
    </location>
</feature>
<accession>A0A3P7HN55</accession>
<evidence type="ECO:0000256" key="1">
    <source>
        <dbReference type="ARBA" id="ARBA00004127"/>
    </source>
</evidence>
<feature type="region of interest" description="Disordered" evidence="6">
    <location>
        <begin position="399"/>
        <end position="432"/>
    </location>
</feature>
<dbReference type="PANTHER" id="PTHR21624">
    <property type="entry name" value="STEROL DESATURASE-RELATED PROTEIN"/>
    <property type="match status" value="1"/>
</dbReference>
<dbReference type="GO" id="GO:0016020">
    <property type="term" value="C:membrane"/>
    <property type="evidence" value="ECO:0007669"/>
    <property type="project" value="GOC"/>
</dbReference>
<evidence type="ECO:0000256" key="2">
    <source>
        <dbReference type="ARBA" id="ARBA00022692"/>
    </source>
</evidence>
<dbReference type="GO" id="GO:0050479">
    <property type="term" value="F:glyceryl-ether monooxygenase activity"/>
    <property type="evidence" value="ECO:0007669"/>
    <property type="project" value="TreeGrafter"/>
</dbReference>
<dbReference type="OrthoDB" id="5848975at2759"/>
<feature type="region of interest" description="Disordered" evidence="6">
    <location>
        <begin position="190"/>
        <end position="213"/>
    </location>
</feature>
<feature type="compositionally biased region" description="Polar residues" evidence="6">
    <location>
        <begin position="193"/>
        <end position="210"/>
    </location>
</feature>
<keyword evidence="2" id="KW-0812">Transmembrane</keyword>
<dbReference type="EMBL" id="UYYA01001067">
    <property type="protein sequence ID" value="VDM55054.1"/>
    <property type="molecule type" value="Genomic_DNA"/>
</dbReference>
<dbReference type="Proteomes" id="UP000267027">
    <property type="component" value="Unassembled WGS sequence"/>
</dbReference>
<keyword evidence="3" id="KW-1133">Transmembrane helix</keyword>
<dbReference type="GO" id="GO:0006643">
    <property type="term" value="P:membrane lipid metabolic process"/>
    <property type="evidence" value="ECO:0007669"/>
    <property type="project" value="TreeGrafter"/>
</dbReference>
<dbReference type="AlphaFoldDB" id="A0A3P7HN55"/>
<evidence type="ECO:0000313" key="7">
    <source>
        <dbReference type="EMBL" id="VDM55054.1"/>
    </source>
</evidence>
<feature type="region of interest" description="Disordered" evidence="6">
    <location>
        <begin position="290"/>
        <end position="316"/>
    </location>
</feature>
<reference evidence="7 8" key="1">
    <citation type="submission" date="2018-11" db="EMBL/GenBank/DDBJ databases">
        <authorList>
            <consortium name="Pathogen Informatics"/>
        </authorList>
    </citation>
    <scope>NUCLEOTIDE SEQUENCE [LARGE SCALE GENOMIC DNA]</scope>
    <source>
        <strain evidence="7 8">Costa Rica</strain>
    </source>
</reference>
<feature type="compositionally biased region" description="Polar residues" evidence="6">
    <location>
        <begin position="138"/>
        <end position="156"/>
    </location>
</feature>
<feature type="compositionally biased region" description="Basic and acidic residues" evidence="6">
    <location>
        <begin position="407"/>
        <end position="431"/>
    </location>
</feature>
<evidence type="ECO:0000256" key="5">
    <source>
        <dbReference type="ARBA" id="ARBA00023136"/>
    </source>
</evidence>
<name>A0A3P7HN55_ANGCS</name>
<dbReference type="InterPro" id="IPR051689">
    <property type="entry name" value="Sterol_desaturase/TMEM195"/>
</dbReference>
<keyword evidence="5" id="KW-0472">Membrane</keyword>
<feature type="region of interest" description="Disordered" evidence="6">
    <location>
        <begin position="134"/>
        <end position="161"/>
    </location>
</feature>
<keyword evidence="8" id="KW-1185">Reference proteome</keyword>
<evidence type="ECO:0000256" key="4">
    <source>
        <dbReference type="ARBA" id="ARBA00023002"/>
    </source>
</evidence>
<evidence type="ECO:0000313" key="8">
    <source>
        <dbReference type="Proteomes" id="UP000267027"/>
    </source>
</evidence>
<dbReference type="STRING" id="334426.A0A3P7HN55"/>
<proteinExistence type="predicted"/>
<evidence type="ECO:0008006" key="9">
    <source>
        <dbReference type="Google" id="ProtNLM"/>
    </source>
</evidence>
<feature type="compositionally biased region" description="Basic and acidic residues" evidence="6">
    <location>
        <begin position="306"/>
        <end position="315"/>
    </location>
</feature>